<feature type="region of interest" description="Disordered" evidence="1">
    <location>
        <begin position="134"/>
        <end position="153"/>
    </location>
</feature>
<dbReference type="EMBL" id="HBUE01184848">
    <property type="protein sequence ID" value="CAG6522126.1"/>
    <property type="molecule type" value="Transcribed_RNA"/>
</dbReference>
<proteinExistence type="predicted"/>
<sequence>MSVSAGRSQSVVVKHSKSPRVHTLDDGEHVFRWFCCLQTTIGQQYSQDGRPGLQFERPRLRCGAQMGQISSTRPIRVPHRQCSSANGPIVMFSWQSVVPQLAPTLGGGQIHLSNVNSHVLVAKSSQLMPPGLLTFGKSQRTHPRRSEEMPEIN</sequence>
<accession>A0A8D8BS31</accession>
<dbReference type="EMBL" id="HBUE01089269">
    <property type="protein sequence ID" value="CAG6480774.1"/>
    <property type="molecule type" value="Transcribed_RNA"/>
</dbReference>
<dbReference type="EMBL" id="HBUE01129931">
    <property type="protein sequence ID" value="CAG6495908.1"/>
    <property type="molecule type" value="Transcribed_RNA"/>
</dbReference>
<evidence type="ECO:0000313" key="2">
    <source>
        <dbReference type="EMBL" id="CAG6480774.1"/>
    </source>
</evidence>
<protein>
    <submittedName>
        <fullName evidence="2">(northern house mosquito) hypothetical protein</fullName>
    </submittedName>
</protein>
<dbReference type="AlphaFoldDB" id="A0A8D8BS31"/>
<name>A0A8D8BS31_CULPI</name>
<dbReference type="EMBL" id="HBUE01290536">
    <property type="protein sequence ID" value="CAG6573740.1"/>
    <property type="molecule type" value="Transcribed_RNA"/>
</dbReference>
<organism evidence="2">
    <name type="scientific">Culex pipiens</name>
    <name type="common">House mosquito</name>
    <dbReference type="NCBI Taxonomy" id="7175"/>
    <lineage>
        <taxon>Eukaryota</taxon>
        <taxon>Metazoa</taxon>
        <taxon>Ecdysozoa</taxon>
        <taxon>Arthropoda</taxon>
        <taxon>Hexapoda</taxon>
        <taxon>Insecta</taxon>
        <taxon>Pterygota</taxon>
        <taxon>Neoptera</taxon>
        <taxon>Endopterygota</taxon>
        <taxon>Diptera</taxon>
        <taxon>Nematocera</taxon>
        <taxon>Culicoidea</taxon>
        <taxon>Culicidae</taxon>
        <taxon>Culicinae</taxon>
        <taxon>Culicini</taxon>
        <taxon>Culex</taxon>
        <taxon>Culex</taxon>
    </lineage>
</organism>
<feature type="compositionally biased region" description="Basic and acidic residues" evidence="1">
    <location>
        <begin position="144"/>
        <end position="153"/>
    </location>
</feature>
<dbReference type="EMBL" id="HBUE01129933">
    <property type="protein sequence ID" value="CAG6495909.1"/>
    <property type="molecule type" value="Transcribed_RNA"/>
</dbReference>
<evidence type="ECO:0000256" key="1">
    <source>
        <dbReference type="SAM" id="MobiDB-lite"/>
    </source>
</evidence>
<reference evidence="2" key="1">
    <citation type="submission" date="2021-05" db="EMBL/GenBank/DDBJ databases">
        <authorList>
            <person name="Alioto T."/>
            <person name="Alioto T."/>
            <person name="Gomez Garrido J."/>
        </authorList>
    </citation>
    <scope>NUCLEOTIDE SEQUENCE</scope>
</reference>
<dbReference type="EMBL" id="HBUE01129935">
    <property type="protein sequence ID" value="CAG6495910.1"/>
    <property type="molecule type" value="Transcribed_RNA"/>
</dbReference>